<dbReference type="InterPro" id="IPR004089">
    <property type="entry name" value="MCPsignal_dom"/>
</dbReference>
<evidence type="ECO:0000259" key="3">
    <source>
        <dbReference type="PROSITE" id="PS50111"/>
    </source>
</evidence>
<evidence type="ECO:0000313" key="6">
    <source>
        <dbReference type="EMBL" id="WNC13561.1"/>
    </source>
</evidence>
<evidence type="ECO:0000259" key="4">
    <source>
        <dbReference type="PROSITE" id="PS50112"/>
    </source>
</evidence>
<evidence type="ECO:0000256" key="2">
    <source>
        <dbReference type="PROSITE-ProRule" id="PRU00284"/>
    </source>
</evidence>
<dbReference type="NCBIfam" id="TIGR00229">
    <property type="entry name" value="sensory_box"/>
    <property type="match status" value="1"/>
</dbReference>
<sequence length="287" mass="31566">MQEMQTMTARNLAVLSSIQSHLAMIMFNTRGEVIWANQQFASAMGYEADEMVGLHHSRFCLPDYVSSKAYVNLWNGLREGKASQEKIVRVSKDGRRLTLEATYMPVMENGNVEAVVKIATDITKRETVFQQSTEELMAMVEEMTASTDHVLGASKLIVSHMTKLNTEAEAVTDQVKSIQSVTSIVKEIAAQSHLLGLNAAIEAARAGEHGRGFEVVANEVRKMASSSKESAEDISGQLTDIAKSVSLMMRSMEEINEQISKNSRAIEELKAAYNQIATTTKQLASSI</sequence>
<keyword evidence="1 2" id="KW-0807">Transducer</keyword>
<feature type="domain" description="PAC" evidence="5">
    <location>
        <begin position="81"/>
        <end position="134"/>
    </location>
</feature>
<dbReference type="CDD" id="cd00130">
    <property type="entry name" value="PAS"/>
    <property type="match status" value="1"/>
</dbReference>
<name>A0ABY9T0H9_BREBE</name>
<evidence type="ECO:0000256" key="1">
    <source>
        <dbReference type="ARBA" id="ARBA00023224"/>
    </source>
</evidence>
<dbReference type="InterPro" id="IPR000700">
    <property type="entry name" value="PAS-assoc_C"/>
</dbReference>
<reference evidence="6 7" key="1">
    <citation type="submission" date="2023-09" db="EMBL/GenBank/DDBJ databases">
        <title>Complete Genome and Methylome dissection of Bacillus brevis NEB573 original source of BbsI restriction endonuclease.</title>
        <authorList>
            <person name="Fomenkov A."/>
            <person name="Roberts R.D."/>
        </authorList>
    </citation>
    <scope>NUCLEOTIDE SEQUENCE [LARGE SCALE GENOMIC DNA]</scope>
    <source>
        <strain evidence="6 7">NEB573</strain>
    </source>
</reference>
<accession>A0ABY9T0H9</accession>
<dbReference type="InterPro" id="IPR013656">
    <property type="entry name" value="PAS_4"/>
</dbReference>
<dbReference type="InterPro" id="IPR035965">
    <property type="entry name" value="PAS-like_dom_sf"/>
</dbReference>
<dbReference type="SMART" id="SM00283">
    <property type="entry name" value="MA"/>
    <property type="match status" value="1"/>
</dbReference>
<feature type="domain" description="PAS" evidence="4">
    <location>
        <begin position="24"/>
        <end position="53"/>
    </location>
</feature>
<organism evidence="6 7">
    <name type="scientific">Brevibacillus brevis</name>
    <name type="common">Bacillus brevis</name>
    <dbReference type="NCBI Taxonomy" id="1393"/>
    <lineage>
        <taxon>Bacteria</taxon>
        <taxon>Bacillati</taxon>
        <taxon>Bacillota</taxon>
        <taxon>Bacilli</taxon>
        <taxon>Bacillales</taxon>
        <taxon>Paenibacillaceae</taxon>
        <taxon>Brevibacillus</taxon>
    </lineage>
</organism>
<dbReference type="InterPro" id="IPR000014">
    <property type="entry name" value="PAS"/>
</dbReference>
<evidence type="ECO:0000313" key="7">
    <source>
        <dbReference type="Proteomes" id="UP001256827"/>
    </source>
</evidence>
<dbReference type="PANTHER" id="PTHR32089:SF112">
    <property type="entry name" value="LYSOZYME-LIKE PROTEIN-RELATED"/>
    <property type="match status" value="1"/>
</dbReference>
<dbReference type="EMBL" id="CP134050">
    <property type="protein sequence ID" value="WNC13561.1"/>
    <property type="molecule type" value="Genomic_DNA"/>
</dbReference>
<dbReference type="Proteomes" id="UP001256827">
    <property type="component" value="Chromosome"/>
</dbReference>
<dbReference type="Gene3D" id="3.30.450.20">
    <property type="entry name" value="PAS domain"/>
    <property type="match status" value="1"/>
</dbReference>
<dbReference type="PROSITE" id="PS50111">
    <property type="entry name" value="CHEMOTAXIS_TRANSDUC_2"/>
    <property type="match status" value="1"/>
</dbReference>
<dbReference type="Gene3D" id="1.10.287.950">
    <property type="entry name" value="Methyl-accepting chemotaxis protein"/>
    <property type="match status" value="1"/>
</dbReference>
<dbReference type="Pfam" id="PF08448">
    <property type="entry name" value="PAS_4"/>
    <property type="match status" value="1"/>
</dbReference>
<evidence type="ECO:0000259" key="5">
    <source>
        <dbReference type="PROSITE" id="PS50113"/>
    </source>
</evidence>
<dbReference type="PROSITE" id="PS50113">
    <property type="entry name" value="PAC"/>
    <property type="match status" value="1"/>
</dbReference>
<dbReference type="PANTHER" id="PTHR32089">
    <property type="entry name" value="METHYL-ACCEPTING CHEMOTAXIS PROTEIN MCPB"/>
    <property type="match status" value="1"/>
</dbReference>
<dbReference type="RefSeq" id="WP_310765105.1">
    <property type="nucleotide sequence ID" value="NZ_CP134050.1"/>
</dbReference>
<feature type="domain" description="Methyl-accepting transducer" evidence="3">
    <location>
        <begin position="169"/>
        <end position="287"/>
    </location>
</feature>
<dbReference type="Pfam" id="PF00015">
    <property type="entry name" value="MCPsignal"/>
    <property type="match status" value="1"/>
</dbReference>
<dbReference type="SUPFAM" id="SSF55785">
    <property type="entry name" value="PYP-like sensor domain (PAS domain)"/>
    <property type="match status" value="1"/>
</dbReference>
<keyword evidence="7" id="KW-1185">Reference proteome</keyword>
<dbReference type="SUPFAM" id="SSF58104">
    <property type="entry name" value="Methyl-accepting chemotaxis protein (MCP) signaling domain"/>
    <property type="match status" value="1"/>
</dbReference>
<gene>
    <name evidence="6" type="ORF">RGB73_23135</name>
</gene>
<proteinExistence type="predicted"/>
<dbReference type="PROSITE" id="PS50112">
    <property type="entry name" value="PAS"/>
    <property type="match status" value="1"/>
</dbReference>
<protein>
    <submittedName>
        <fullName evidence="6">Methyl-accepting chemotaxis protein</fullName>
    </submittedName>
</protein>